<accession>A0A937K5W8</accession>
<protein>
    <submittedName>
        <fullName evidence="1">Uncharacterized protein</fullName>
    </submittedName>
</protein>
<dbReference type="RefSeq" id="WP_202768416.1">
    <property type="nucleotide sequence ID" value="NZ_JAESWA010000023.1"/>
</dbReference>
<organism evidence="1 2">
    <name type="scientific">Clostridium paridis</name>
    <dbReference type="NCBI Taxonomy" id="2803863"/>
    <lineage>
        <taxon>Bacteria</taxon>
        <taxon>Bacillati</taxon>
        <taxon>Bacillota</taxon>
        <taxon>Clostridia</taxon>
        <taxon>Eubacteriales</taxon>
        <taxon>Clostridiaceae</taxon>
        <taxon>Clostridium</taxon>
    </lineage>
</organism>
<dbReference type="AlphaFoldDB" id="A0A937K5W8"/>
<sequence length="308" mass="36426">MEVKSSKKYRYCQISENVIMFMKNDSIGQEVYDTVEKIVDNTVNTWQKSRTREEMVHDTLQGKLAEDMYSDFIQFYQPEQTILYLSYDDFREDEFEKHAPIDGILYLSGNKWLQAGLDLINNDVQNNQYGKVSPNTLAYLKSKGLYTVEVKSSRVPDKDYNGINKKEFSKAQQQQQLISNLRKRDFFVYPEFSRTIGKTVHNFNDYCKYVVEYHSQFAGLSEQELIQEIVIKELETKCDIYTRIFMDWNTTESIIGYITGYALGTDFFIEPRIINMSRKDKSENALYYVFPIESCRNLLDIFHDNRLW</sequence>
<proteinExistence type="predicted"/>
<comment type="caution">
    <text evidence="1">The sequence shown here is derived from an EMBL/GenBank/DDBJ whole genome shotgun (WGS) entry which is preliminary data.</text>
</comment>
<dbReference type="Proteomes" id="UP000623681">
    <property type="component" value="Unassembled WGS sequence"/>
</dbReference>
<evidence type="ECO:0000313" key="2">
    <source>
        <dbReference type="Proteomes" id="UP000623681"/>
    </source>
</evidence>
<evidence type="ECO:0000313" key="1">
    <source>
        <dbReference type="EMBL" id="MBL4933043.1"/>
    </source>
</evidence>
<reference evidence="1" key="1">
    <citation type="submission" date="2021-01" db="EMBL/GenBank/DDBJ databases">
        <title>Genome public.</title>
        <authorList>
            <person name="Liu C."/>
            <person name="Sun Q."/>
        </authorList>
    </citation>
    <scope>NUCLEOTIDE SEQUENCE</scope>
    <source>
        <strain evidence="1">YIM B02565</strain>
    </source>
</reference>
<dbReference type="EMBL" id="JAESWA010000023">
    <property type="protein sequence ID" value="MBL4933043.1"/>
    <property type="molecule type" value="Genomic_DNA"/>
</dbReference>
<gene>
    <name evidence="1" type="ORF">JK634_14615</name>
</gene>
<name>A0A937K5W8_9CLOT</name>
<keyword evidence="2" id="KW-1185">Reference proteome</keyword>